<proteinExistence type="predicted"/>
<dbReference type="Pfam" id="PF10670">
    <property type="entry name" value="DUF4198"/>
    <property type="match status" value="1"/>
</dbReference>
<dbReference type="Proteomes" id="UP001259803">
    <property type="component" value="Unassembled WGS sequence"/>
</dbReference>
<comment type="caution">
    <text evidence="1">The sequence shown here is derived from an EMBL/GenBank/DDBJ whole genome shotgun (WGS) entry which is preliminary data.</text>
</comment>
<organism evidence="1 2">
    <name type="scientific">Croceicoccus esteveae</name>
    <dbReference type="NCBI Taxonomy" id="3075597"/>
    <lineage>
        <taxon>Bacteria</taxon>
        <taxon>Pseudomonadati</taxon>
        <taxon>Pseudomonadota</taxon>
        <taxon>Alphaproteobacteria</taxon>
        <taxon>Sphingomonadales</taxon>
        <taxon>Erythrobacteraceae</taxon>
        <taxon>Croceicoccus</taxon>
    </lineage>
</organism>
<dbReference type="RefSeq" id="WP_311339295.1">
    <property type="nucleotide sequence ID" value="NZ_JAVRHS010000001.1"/>
</dbReference>
<dbReference type="EMBL" id="JAVRHS010000001">
    <property type="protein sequence ID" value="MDT0574731.1"/>
    <property type="molecule type" value="Genomic_DNA"/>
</dbReference>
<evidence type="ECO:0000313" key="2">
    <source>
        <dbReference type="Proteomes" id="UP001259803"/>
    </source>
</evidence>
<dbReference type="InterPro" id="IPR019613">
    <property type="entry name" value="DUF4198"/>
</dbReference>
<reference evidence="1 2" key="1">
    <citation type="submission" date="2023-09" db="EMBL/GenBank/DDBJ databases">
        <authorList>
            <person name="Rey-Velasco X."/>
        </authorList>
    </citation>
    <scope>NUCLEOTIDE SEQUENCE [LARGE SCALE GENOMIC DNA]</scope>
    <source>
        <strain evidence="1 2">F390</strain>
    </source>
</reference>
<sequence length="276" mass="29252">MPFTHHLFVRSCLVAAIAGAGLATLMPQSAEAHRRWLLPSATVLAGEDGMVSVDAAASNGLFVFEHRPLPLDTLVITGPAGDTVEPTVIGTGAYRSVFDVPLKQQGTYRIALASDGWAGTYQHAGEQHRWRGTQADIATSIPADATNVVLGETSSRTETFVTLGLPDARALALTGSGIEMIPVTHPNDLVAGEPAQMRMIVDGQPAPGLKVEFVQGGTRYRDNAGVEELTTDADGMLTLTAPQPGLFYMETAHEGVSQSGSPRRMSYTAVLEFLPL</sequence>
<protein>
    <submittedName>
        <fullName evidence="1">DUF4198 domain-containing protein</fullName>
    </submittedName>
</protein>
<name>A0ABU2ZEU6_9SPHN</name>
<gene>
    <name evidence="1" type="ORF">RM533_00875</name>
</gene>
<keyword evidence="2" id="KW-1185">Reference proteome</keyword>
<accession>A0ABU2ZEU6</accession>
<evidence type="ECO:0000313" key="1">
    <source>
        <dbReference type="EMBL" id="MDT0574731.1"/>
    </source>
</evidence>